<protein>
    <submittedName>
        <fullName evidence="1">Uncharacterized protein</fullName>
    </submittedName>
</protein>
<keyword evidence="2" id="KW-1185">Reference proteome</keyword>
<name>A0A5B7I0F0_PORTR</name>
<gene>
    <name evidence="1" type="ORF">E2C01_068766</name>
</gene>
<comment type="caution">
    <text evidence="1">The sequence shown here is derived from an EMBL/GenBank/DDBJ whole genome shotgun (WGS) entry which is preliminary data.</text>
</comment>
<proteinExistence type="predicted"/>
<accession>A0A5B7I0F0</accession>
<dbReference type="EMBL" id="VSRR010038867">
    <property type="protein sequence ID" value="MPC74408.1"/>
    <property type="molecule type" value="Genomic_DNA"/>
</dbReference>
<evidence type="ECO:0000313" key="2">
    <source>
        <dbReference type="Proteomes" id="UP000324222"/>
    </source>
</evidence>
<reference evidence="1 2" key="1">
    <citation type="submission" date="2019-05" db="EMBL/GenBank/DDBJ databases">
        <title>Another draft genome of Portunus trituberculatus and its Hox gene families provides insights of decapod evolution.</title>
        <authorList>
            <person name="Jeong J.-H."/>
            <person name="Song I."/>
            <person name="Kim S."/>
            <person name="Choi T."/>
            <person name="Kim D."/>
            <person name="Ryu S."/>
            <person name="Kim W."/>
        </authorList>
    </citation>
    <scope>NUCLEOTIDE SEQUENCE [LARGE SCALE GENOMIC DNA]</scope>
    <source>
        <tissue evidence="1">Muscle</tissue>
    </source>
</reference>
<dbReference type="Proteomes" id="UP000324222">
    <property type="component" value="Unassembled WGS sequence"/>
</dbReference>
<dbReference type="AlphaFoldDB" id="A0A5B7I0F0"/>
<evidence type="ECO:0000313" key="1">
    <source>
        <dbReference type="EMBL" id="MPC74408.1"/>
    </source>
</evidence>
<sequence>MTTQHRHGHHGDLFPAISYPGCVEHFPSLSLGDTPASGSLSLIASLNLPLTSGSERMPPLLLMLLLLLPPPVSTQVRRPTQSSGLSQLADECEGERQRENEAWCRMMMEDEGGFATW</sequence>
<organism evidence="1 2">
    <name type="scientific">Portunus trituberculatus</name>
    <name type="common">Swimming crab</name>
    <name type="synonym">Neptunus trituberculatus</name>
    <dbReference type="NCBI Taxonomy" id="210409"/>
    <lineage>
        <taxon>Eukaryota</taxon>
        <taxon>Metazoa</taxon>
        <taxon>Ecdysozoa</taxon>
        <taxon>Arthropoda</taxon>
        <taxon>Crustacea</taxon>
        <taxon>Multicrustacea</taxon>
        <taxon>Malacostraca</taxon>
        <taxon>Eumalacostraca</taxon>
        <taxon>Eucarida</taxon>
        <taxon>Decapoda</taxon>
        <taxon>Pleocyemata</taxon>
        <taxon>Brachyura</taxon>
        <taxon>Eubrachyura</taxon>
        <taxon>Portunoidea</taxon>
        <taxon>Portunidae</taxon>
        <taxon>Portuninae</taxon>
        <taxon>Portunus</taxon>
    </lineage>
</organism>